<evidence type="ECO:0000256" key="2">
    <source>
        <dbReference type="SAM" id="SignalP"/>
    </source>
</evidence>
<feature type="domain" description="DUF4349" evidence="3">
    <location>
        <begin position="66"/>
        <end position="154"/>
    </location>
</feature>
<feature type="signal peptide" evidence="2">
    <location>
        <begin position="1"/>
        <end position="21"/>
    </location>
</feature>
<evidence type="ECO:0000313" key="5">
    <source>
        <dbReference type="Proteomes" id="UP000532746"/>
    </source>
</evidence>
<dbReference type="RefSeq" id="WP_183403435.1">
    <property type="nucleotide sequence ID" value="NZ_JACHGG010000002.1"/>
</dbReference>
<dbReference type="Proteomes" id="UP000532746">
    <property type="component" value="Unassembled WGS sequence"/>
</dbReference>
<dbReference type="PROSITE" id="PS51257">
    <property type="entry name" value="PROKAR_LIPOPROTEIN"/>
    <property type="match status" value="1"/>
</dbReference>
<evidence type="ECO:0000259" key="3">
    <source>
        <dbReference type="Pfam" id="PF14257"/>
    </source>
</evidence>
<comment type="caution">
    <text evidence="4">The sequence shown here is derived from an EMBL/GenBank/DDBJ whole genome shotgun (WGS) entry which is preliminary data.</text>
</comment>
<evidence type="ECO:0000256" key="1">
    <source>
        <dbReference type="SAM" id="Phobius"/>
    </source>
</evidence>
<evidence type="ECO:0000313" key="4">
    <source>
        <dbReference type="EMBL" id="MBB6058330.1"/>
    </source>
</evidence>
<dbReference type="EMBL" id="JACHGG010000002">
    <property type="protein sequence ID" value="MBB6058330.1"/>
    <property type="molecule type" value="Genomic_DNA"/>
</dbReference>
<protein>
    <recommendedName>
        <fullName evidence="3">DUF4349 domain-containing protein</fullName>
    </recommendedName>
</protein>
<dbReference type="InterPro" id="IPR025645">
    <property type="entry name" value="DUF4349"/>
</dbReference>
<keyword evidence="2" id="KW-0732">Signal</keyword>
<name>A0A7W9SYQ3_9BACT</name>
<gene>
    <name evidence="4" type="ORF">HNQ93_001176</name>
</gene>
<accession>A0A7W9SYQ3</accession>
<keyword evidence="5" id="KW-1185">Reference proteome</keyword>
<proteinExistence type="predicted"/>
<reference evidence="4 5" key="1">
    <citation type="submission" date="2020-08" db="EMBL/GenBank/DDBJ databases">
        <title>Genomic Encyclopedia of Type Strains, Phase IV (KMG-IV): sequencing the most valuable type-strain genomes for metagenomic binning, comparative biology and taxonomic classification.</title>
        <authorList>
            <person name="Goeker M."/>
        </authorList>
    </citation>
    <scope>NUCLEOTIDE SEQUENCE [LARGE SCALE GENOMIC DNA]</scope>
    <source>
        <strain evidence="4 5">DSM 26718</strain>
    </source>
</reference>
<feature type="chain" id="PRO_5030607469" description="DUF4349 domain-containing protein" evidence="2">
    <location>
        <begin position="22"/>
        <end position="254"/>
    </location>
</feature>
<sequence length="254" mass="27314">MKKYVRLLPLLGLMLTGCAQSAEQEVFPSQEVASTASVSAASTTATAESTADVPLARLWRVAGHPVIYQGTMELEVADFAAASARLDTALARRGAYLTSALETTDSDRHQQVLTIRVSSAQFLALTADLTRLGTVRSKELTSRDVAAELTRLRAAAHSATTDPLTAQTSAQEAQALAEQAALATLRLTYFQLRPALETSPTATLAPQLQAGLWFGWRVVGVVLILACYGWPLLLGLAGWALLRWRCRHPTQLVS</sequence>
<dbReference type="AlphaFoldDB" id="A0A7W9SYQ3"/>
<feature type="transmembrane region" description="Helical" evidence="1">
    <location>
        <begin position="214"/>
        <end position="242"/>
    </location>
</feature>
<keyword evidence="1" id="KW-0472">Membrane</keyword>
<keyword evidence="1" id="KW-1133">Transmembrane helix</keyword>
<keyword evidence="1" id="KW-0812">Transmembrane</keyword>
<dbReference type="Pfam" id="PF14257">
    <property type="entry name" value="DUF4349"/>
    <property type="match status" value="1"/>
</dbReference>
<organism evidence="4 5">
    <name type="scientific">Hymenobacter luteus</name>
    <dbReference type="NCBI Taxonomy" id="1411122"/>
    <lineage>
        <taxon>Bacteria</taxon>
        <taxon>Pseudomonadati</taxon>
        <taxon>Bacteroidota</taxon>
        <taxon>Cytophagia</taxon>
        <taxon>Cytophagales</taxon>
        <taxon>Hymenobacteraceae</taxon>
        <taxon>Hymenobacter</taxon>
    </lineage>
</organism>